<evidence type="ECO:0000256" key="1">
    <source>
        <dbReference type="SAM" id="MobiDB-lite"/>
    </source>
</evidence>
<accession>A0A4R3R7Z2</accession>
<protein>
    <submittedName>
        <fullName evidence="2">Uncharacterized protein</fullName>
    </submittedName>
</protein>
<comment type="caution">
    <text evidence="2">The sequence shown here is derived from an EMBL/GenBank/DDBJ whole genome shotgun (WGS) entry which is preliminary data.</text>
</comment>
<sequence>MTVGNGRGNHAKPDVEDSRSIVDAAQDRCYCQSSATETP</sequence>
<dbReference type="Proteomes" id="UP000295507">
    <property type="component" value="Unassembled WGS sequence"/>
</dbReference>
<name>A0A4R3R7Z2_9HYPH</name>
<dbReference type="EMBL" id="SMBK01000032">
    <property type="protein sequence ID" value="TCU30424.1"/>
    <property type="molecule type" value="Genomic_DNA"/>
</dbReference>
<evidence type="ECO:0000313" key="2">
    <source>
        <dbReference type="EMBL" id="TCU30424.1"/>
    </source>
</evidence>
<dbReference type="AlphaFoldDB" id="A0A4R3R7Z2"/>
<feature type="region of interest" description="Disordered" evidence="1">
    <location>
        <begin position="1"/>
        <end position="22"/>
    </location>
</feature>
<gene>
    <name evidence="2" type="ORF">EV129_13227</name>
</gene>
<proteinExistence type="predicted"/>
<feature type="compositionally biased region" description="Basic and acidic residues" evidence="1">
    <location>
        <begin position="11"/>
        <end position="20"/>
    </location>
</feature>
<organism evidence="2 3">
    <name type="scientific">Rhizobium azibense</name>
    <dbReference type="NCBI Taxonomy" id="1136135"/>
    <lineage>
        <taxon>Bacteria</taxon>
        <taxon>Pseudomonadati</taxon>
        <taxon>Pseudomonadota</taxon>
        <taxon>Alphaproteobacteria</taxon>
        <taxon>Hyphomicrobiales</taxon>
        <taxon>Rhizobiaceae</taxon>
        <taxon>Rhizobium/Agrobacterium group</taxon>
        <taxon>Rhizobium</taxon>
    </lineage>
</organism>
<evidence type="ECO:0000313" key="3">
    <source>
        <dbReference type="Proteomes" id="UP000295507"/>
    </source>
</evidence>
<reference evidence="2 3" key="1">
    <citation type="submission" date="2019-03" db="EMBL/GenBank/DDBJ databases">
        <title>Genomic Encyclopedia of Type Strains, Phase IV (KMG-V): Genome sequencing to study the core and pangenomes of soil and plant-associated prokaryotes.</title>
        <authorList>
            <person name="Whitman W."/>
        </authorList>
    </citation>
    <scope>NUCLEOTIDE SEQUENCE [LARGE SCALE GENOMIC DNA]</scope>
    <source>
        <strain evidence="2 3">IE4868</strain>
    </source>
</reference>